<evidence type="ECO:0000256" key="1">
    <source>
        <dbReference type="SAM" id="MobiDB-lite"/>
    </source>
</evidence>
<evidence type="ECO:0000313" key="3">
    <source>
        <dbReference type="Proteomes" id="UP001159363"/>
    </source>
</evidence>
<feature type="region of interest" description="Disordered" evidence="1">
    <location>
        <begin position="215"/>
        <end position="249"/>
    </location>
</feature>
<proteinExistence type="predicted"/>
<name>A0ABQ9GGZ4_9NEOP</name>
<accession>A0ABQ9GGZ4</accession>
<evidence type="ECO:0000313" key="2">
    <source>
        <dbReference type="EMBL" id="KAJ8871286.1"/>
    </source>
</evidence>
<organism evidence="2 3">
    <name type="scientific">Dryococelus australis</name>
    <dbReference type="NCBI Taxonomy" id="614101"/>
    <lineage>
        <taxon>Eukaryota</taxon>
        <taxon>Metazoa</taxon>
        <taxon>Ecdysozoa</taxon>
        <taxon>Arthropoda</taxon>
        <taxon>Hexapoda</taxon>
        <taxon>Insecta</taxon>
        <taxon>Pterygota</taxon>
        <taxon>Neoptera</taxon>
        <taxon>Polyneoptera</taxon>
        <taxon>Phasmatodea</taxon>
        <taxon>Verophasmatodea</taxon>
        <taxon>Anareolatae</taxon>
        <taxon>Phasmatidae</taxon>
        <taxon>Eurycanthinae</taxon>
        <taxon>Dryococelus</taxon>
    </lineage>
</organism>
<gene>
    <name evidence="2" type="ORF">PR048_027594</name>
</gene>
<reference evidence="2 3" key="1">
    <citation type="submission" date="2023-02" db="EMBL/GenBank/DDBJ databases">
        <title>LHISI_Scaffold_Assembly.</title>
        <authorList>
            <person name="Stuart O.P."/>
            <person name="Cleave R."/>
            <person name="Magrath M.J.L."/>
            <person name="Mikheyev A.S."/>
        </authorList>
    </citation>
    <scope>NUCLEOTIDE SEQUENCE [LARGE SCALE GENOMIC DNA]</scope>
    <source>
        <strain evidence="2">Daus_M_001</strain>
        <tissue evidence="2">Leg muscle</tissue>
    </source>
</reference>
<keyword evidence="3" id="KW-1185">Reference proteome</keyword>
<dbReference type="Proteomes" id="UP001159363">
    <property type="component" value="Chromosome 11"/>
</dbReference>
<feature type="region of interest" description="Disordered" evidence="1">
    <location>
        <begin position="1"/>
        <end position="77"/>
    </location>
</feature>
<protein>
    <submittedName>
        <fullName evidence="2">Uncharacterized protein</fullName>
    </submittedName>
</protein>
<sequence length="560" mass="60902">MCARGGSIGRTHRSRPRDVSRRSSVSDTGHQGRATRCGDSRHGNRRGSLITELSKQQRRNEKRMAGGGGDPRENPPTSCILIVSQDYVKICPKSLCSPPIHITQASFYGCISIGYNTEKSETGDVIVNSGTVSGHQETITEWSSVEMKGRVKREIPEKTRRPAASSGTIPTCENPGVIPPAYRKLNCVRNHLRDTPGVKRKVLKLRPANIAGLQQQHTNQKRGIQFSTPPASNLAHHTSGGVPDGRDVTGDAVKTRLQFLSRRPRCELTSRTNHGAVIRPVKSSLPPPPCIIPHRGAGFVNGGTPGYKPRPGRRKARGMALRGCARRQGGGRCMQRHTGLANKLFLQYNCRRVEKEGVLGGGGGCKTVSVEHHTAESLPRVECRMGMGYCATLLVCQARGMITNRECVYSCCKTRGRKLFAGGRMCLPARGGNGAGQCRSAVGFLGDHPFTPYLHSSADSSSSALKTKLRDAQKYLHSLTRRWASPACSGRRGNLGSWVKGGVDNAKRGLRGLKRGATGRGDVSVPRRQDRARQGSVACRLVIKQATRRRPRLFPSPLLV</sequence>
<feature type="compositionally biased region" description="Polar residues" evidence="1">
    <location>
        <begin position="215"/>
        <end position="231"/>
    </location>
</feature>
<dbReference type="EMBL" id="JARBHB010000012">
    <property type="protein sequence ID" value="KAJ8871286.1"/>
    <property type="molecule type" value="Genomic_DNA"/>
</dbReference>
<comment type="caution">
    <text evidence="2">The sequence shown here is derived from an EMBL/GenBank/DDBJ whole genome shotgun (WGS) entry which is preliminary data.</text>
</comment>